<keyword evidence="2" id="KW-1185">Reference proteome</keyword>
<evidence type="ECO:0000313" key="1">
    <source>
        <dbReference type="EMBL" id="GIY73496.1"/>
    </source>
</evidence>
<organism evidence="1 2">
    <name type="scientific">Caerostris extrusa</name>
    <name type="common">Bark spider</name>
    <name type="synonym">Caerostris bankana</name>
    <dbReference type="NCBI Taxonomy" id="172846"/>
    <lineage>
        <taxon>Eukaryota</taxon>
        <taxon>Metazoa</taxon>
        <taxon>Ecdysozoa</taxon>
        <taxon>Arthropoda</taxon>
        <taxon>Chelicerata</taxon>
        <taxon>Arachnida</taxon>
        <taxon>Araneae</taxon>
        <taxon>Araneomorphae</taxon>
        <taxon>Entelegynae</taxon>
        <taxon>Araneoidea</taxon>
        <taxon>Araneidae</taxon>
        <taxon>Caerostris</taxon>
    </lineage>
</organism>
<dbReference type="AlphaFoldDB" id="A0AAV4VTC1"/>
<name>A0AAV4VTC1_CAEEX</name>
<dbReference type="Proteomes" id="UP001054945">
    <property type="component" value="Unassembled WGS sequence"/>
</dbReference>
<reference evidence="1 2" key="1">
    <citation type="submission" date="2021-06" db="EMBL/GenBank/DDBJ databases">
        <title>Caerostris extrusa draft genome.</title>
        <authorList>
            <person name="Kono N."/>
            <person name="Arakawa K."/>
        </authorList>
    </citation>
    <scope>NUCLEOTIDE SEQUENCE [LARGE SCALE GENOMIC DNA]</scope>
</reference>
<protein>
    <submittedName>
        <fullName evidence="1">Uncharacterized protein</fullName>
    </submittedName>
</protein>
<proteinExistence type="predicted"/>
<sequence>MSVGGYGYGYPMFTGWLPLPMHKATCHLKGLVPVKGLRYTLGSREMVSCNSFTLSGTFILIKGQLWSVRRPPSMHPSRTSGVFDLCGEACNGVCNVA</sequence>
<comment type="caution">
    <text evidence="1">The sequence shown here is derived from an EMBL/GenBank/DDBJ whole genome shotgun (WGS) entry which is preliminary data.</text>
</comment>
<accession>A0AAV4VTC1</accession>
<gene>
    <name evidence="1" type="ORF">CEXT_571001</name>
</gene>
<evidence type="ECO:0000313" key="2">
    <source>
        <dbReference type="Proteomes" id="UP001054945"/>
    </source>
</evidence>
<dbReference type="EMBL" id="BPLR01015088">
    <property type="protein sequence ID" value="GIY73496.1"/>
    <property type="molecule type" value="Genomic_DNA"/>
</dbReference>